<dbReference type="InterPro" id="IPR036097">
    <property type="entry name" value="HisK_dim/P_sf"/>
</dbReference>
<dbReference type="PANTHER" id="PTHR44936">
    <property type="entry name" value="SENSOR PROTEIN CREC"/>
    <property type="match status" value="1"/>
</dbReference>
<dbReference type="GO" id="GO:0005524">
    <property type="term" value="F:ATP binding"/>
    <property type="evidence" value="ECO:0007669"/>
    <property type="project" value="UniProtKB-KW"/>
</dbReference>
<evidence type="ECO:0000256" key="6">
    <source>
        <dbReference type="ARBA" id="ARBA00022741"/>
    </source>
</evidence>
<dbReference type="KEGG" id="hsn:DV733_10405"/>
<evidence type="ECO:0000256" key="9">
    <source>
        <dbReference type="SAM" id="MobiDB-lite"/>
    </source>
</evidence>
<dbReference type="PANTHER" id="PTHR44936:SF10">
    <property type="entry name" value="SENSOR PROTEIN RSTB"/>
    <property type="match status" value="1"/>
</dbReference>
<keyword evidence="5" id="KW-0808">Transferase</keyword>
<dbReference type="InterPro" id="IPR050980">
    <property type="entry name" value="2C_sensor_his_kinase"/>
</dbReference>
<dbReference type="Pfam" id="PF16926">
    <property type="entry name" value="HisKA_4TM"/>
    <property type="match status" value="1"/>
</dbReference>
<dbReference type="GO" id="GO:0000155">
    <property type="term" value="F:phosphorelay sensor kinase activity"/>
    <property type="evidence" value="ECO:0007669"/>
    <property type="project" value="InterPro"/>
</dbReference>
<feature type="region of interest" description="Disordered" evidence="9">
    <location>
        <begin position="319"/>
        <end position="339"/>
    </location>
</feature>
<protein>
    <recommendedName>
        <fullName evidence="3">histidine kinase</fullName>
        <ecNumber evidence="3">2.7.13.3</ecNumber>
    </recommendedName>
</protein>
<dbReference type="EC" id="2.7.13.3" evidence="3"/>
<feature type="transmembrane region" description="Helical" evidence="10">
    <location>
        <begin position="111"/>
        <end position="132"/>
    </location>
</feature>
<dbReference type="SUPFAM" id="SSF47384">
    <property type="entry name" value="Homodimeric domain of signal transducing histidine kinase"/>
    <property type="match status" value="1"/>
</dbReference>
<keyword evidence="10" id="KW-1133">Transmembrane helix</keyword>
<keyword evidence="14" id="KW-1185">Reference proteome</keyword>
<evidence type="ECO:0000256" key="5">
    <source>
        <dbReference type="ARBA" id="ARBA00022679"/>
    </source>
</evidence>
<dbReference type="RefSeq" id="WP_049994762.1">
    <property type="nucleotide sequence ID" value="NZ_CP031310.1"/>
</dbReference>
<keyword evidence="10" id="KW-0472">Membrane</keyword>
<accession>A0A4D6HDF7</accession>
<keyword evidence="7 13" id="KW-0418">Kinase</keyword>
<evidence type="ECO:0000256" key="4">
    <source>
        <dbReference type="ARBA" id="ARBA00022475"/>
    </source>
</evidence>
<evidence type="ECO:0000256" key="3">
    <source>
        <dbReference type="ARBA" id="ARBA00012438"/>
    </source>
</evidence>
<dbReference type="Proteomes" id="UP000296706">
    <property type="component" value="Chromosome"/>
</dbReference>
<feature type="domain" description="Archaeal histidine kinase 4TM" evidence="12">
    <location>
        <begin position="15"/>
        <end position="142"/>
    </location>
</feature>
<dbReference type="CDD" id="cd00082">
    <property type="entry name" value="HisKA"/>
    <property type="match status" value="1"/>
</dbReference>
<name>A0A4D6HDF7_9EURY</name>
<proteinExistence type="predicted"/>
<dbReference type="AlphaFoldDB" id="A0A4D6HDF7"/>
<gene>
    <name evidence="13" type="ORF">DV733_10405</name>
</gene>
<evidence type="ECO:0000256" key="7">
    <source>
        <dbReference type="ARBA" id="ARBA00022777"/>
    </source>
</evidence>
<evidence type="ECO:0000256" key="10">
    <source>
        <dbReference type="SAM" id="Phobius"/>
    </source>
</evidence>
<dbReference type="SUPFAM" id="SSF55874">
    <property type="entry name" value="ATPase domain of HSP90 chaperone/DNA topoisomerase II/histidine kinase"/>
    <property type="match status" value="1"/>
</dbReference>
<feature type="transmembrane region" description="Helical" evidence="10">
    <location>
        <begin position="79"/>
        <end position="99"/>
    </location>
</feature>
<dbReference type="Gene3D" id="1.10.287.130">
    <property type="match status" value="1"/>
</dbReference>
<dbReference type="EMBL" id="CP031310">
    <property type="protein sequence ID" value="QCC51625.1"/>
    <property type="molecule type" value="Genomic_DNA"/>
</dbReference>
<evidence type="ECO:0000256" key="1">
    <source>
        <dbReference type="ARBA" id="ARBA00000085"/>
    </source>
</evidence>
<dbReference type="STRING" id="1457250.GCA_000755225_00816"/>
<keyword evidence="6" id="KW-0547">Nucleotide-binding</keyword>
<comment type="subcellular location">
    <subcellularLocation>
        <location evidence="2">Cell membrane</location>
        <topology evidence="2">Multi-pass membrane protein</topology>
    </subcellularLocation>
</comment>
<evidence type="ECO:0000259" key="11">
    <source>
        <dbReference type="Pfam" id="PF00512"/>
    </source>
</evidence>
<dbReference type="Pfam" id="PF00512">
    <property type="entry name" value="HisKA"/>
    <property type="match status" value="1"/>
</dbReference>
<feature type="transmembrane region" description="Helical" evidence="10">
    <location>
        <begin position="43"/>
        <end position="67"/>
    </location>
</feature>
<keyword evidence="8" id="KW-0067">ATP-binding</keyword>
<dbReference type="InterPro" id="IPR036890">
    <property type="entry name" value="HATPase_C_sf"/>
</dbReference>
<feature type="transmembrane region" description="Helical" evidence="10">
    <location>
        <begin position="12"/>
        <end position="31"/>
    </location>
</feature>
<dbReference type="GeneID" id="39848278"/>
<evidence type="ECO:0000259" key="12">
    <source>
        <dbReference type="Pfam" id="PF16926"/>
    </source>
</evidence>
<keyword evidence="4" id="KW-1003">Cell membrane</keyword>
<dbReference type="InterPro" id="IPR031623">
    <property type="entry name" value="HisKA_4TM"/>
</dbReference>
<comment type="catalytic activity">
    <reaction evidence="1">
        <text>ATP + protein L-histidine = ADP + protein N-phospho-L-histidine.</text>
        <dbReference type="EC" id="2.7.13.3"/>
    </reaction>
</comment>
<keyword evidence="10" id="KW-0812">Transmembrane</keyword>
<sequence length="375" mass="40386">MAAHSRSRPRWGGAWGVSVIGAGLLVAALAYGGRQFSTDALALYPLVEVGMVVTLCGTILGTGYWLHDSEFTDGDLWRIAIWVGLGIILLVGLTVWQLLTQVSGGVELEDPLLTLVVTQTVGATAGLLVGLYHVQSLRNARAAENAAAAAEEAQAVQEQLAFVHDLVRHHLRNGMHVIQSYTRLLDEHVDDSGAAHLETIERRSQRLVRLVDEMAPLATAIDPDDRQSSVNVRALLERETSHFTVTHPDCRIDVSGPDDVLVRADSLLSAAIETLLRGVIERSTVSGPTVDVEVSTADGQCHIEMAAIGPAIDGGIDQHLLTSSQRGPTADESAGDTDLHVAREVVERYDGELTVDDRTSRPRFVLTVPIDDADQ</sequence>
<dbReference type="Gene3D" id="3.30.565.10">
    <property type="entry name" value="Histidine kinase-like ATPase, C-terminal domain"/>
    <property type="match status" value="1"/>
</dbReference>
<organism evidence="13 14">
    <name type="scientific">Halapricum salinum</name>
    <dbReference type="NCBI Taxonomy" id="1457250"/>
    <lineage>
        <taxon>Archaea</taxon>
        <taxon>Methanobacteriati</taxon>
        <taxon>Methanobacteriota</taxon>
        <taxon>Stenosarchaea group</taxon>
        <taxon>Halobacteria</taxon>
        <taxon>Halobacteriales</taxon>
        <taxon>Haloarculaceae</taxon>
        <taxon>Halapricum</taxon>
    </lineage>
</organism>
<dbReference type="InterPro" id="IPR003661">
    <property type="entry name" value="HisK_dim/P_dom"/>
</dbReference>
<reference evidence="13 14" key="1">
    <citation type="journal article" date="2019" name="Nat. Commun.">
        <title>A new type of DNA phosphorothioation-based antiviral system in archaea.</title>
        <authorList>
            <person name="Xiong L."/>
            <person name="Liu S."/>
            <person name="Chen S."/>
            <person name="Xiao Y."/>
            <person name="Zhu B."/>
            <person name="Gao Y."/>
            <person name="Zhang Y."/>
            <person name="Chen B."/>
            <person name="Luo J."/>
            <person name="Deng Z."/>
            <person name="Chen X."/>
            <person name="Wang L."/>
            <person name="Chen S."/>
        </authorList>
    </citation>
    <scope>NUCLEOTIDE SEQUENCE [LARGE SCALE GENOMIC DNA]</scope>
    <source>
        <strain evidence="13 14">CBA1105</strain>
    </source>
</reference>
<evidence type="ECO:0000313" key="14">
    <source>
        <dbReference type="Proteomes" id="UP000296706"/>
    </source>
</evidence>
<evidence type="ECO:0000256" key="2">
    <source>
        <dbReference type="ARBA" id="ARBA00004651"/>
    </source>
</evidence>
<feature type="domain" description="Signal transduction histidine kinase dimerisation/phosphoacceptor" evidence="11">
    <location>
        <begin position="167"/>
        <end position="214"/>
    </location>
</feature>
<evidence type="ECO:0000313" key="13">
    <source>
        <dbReference type="EMBL" id="QCC51625.1"/>
    </source>
</evidence>
<evidence type="ECO:0000256" key="8">
    <source>
        <dbReference type="ARBA" id="ARBA00022840"/>
    </source>
</evidence>